<accession>A0ABY7EFM7</accession>
<protein>
    <submittedName>
        <fullName evidence="1">Uncharacterized protein</fullName>
    </submittedName>
</protein>
<name>A0ABY7EFM7_MYAAR</name>
<evidence type="ECO:0000313" key="2">
    <source>
        <dbReference type="Proteomes" id="UP001164746"/>
    </source>
</evidence>
<dbReference type="Proteomes" id="UP001164746">
    <property type="component" value="Chromosome 6"/>
</dbReference>
<organism evidence="1 2">
    <name type="scientific">Mya arenaria</name>
    <name type="common">Soft-shell clam</name>
    <dbReference type="NCBI Taxonomy" id="6604"/>
    <lineage>
        <taxon>Eukaryota</taxon>
        <taxon>Metazoa</taxon>
        <taxon>Spiralia</taxon>
        <taxon>Lophotrochozoa</taxon>
        <taxon>Mollusca</taxon>
        <taxon>Bivalvia</taxon>
        <taxon>Autobranchia</taxon>
        <taxon>Heteroconchia</taxon>
        <taxon>Euheterodonta</taxon>
        <taxon>Imparidentia</taxon>
        <taxon>Neoheterodontei</taxon>
        <taxon>Myida</taxon>
        <taxon>Myoidea</taxon>
        <taxon>Myidae</taxon>
        <taxon>Mya</taxon>
    </lineage>
</organism>
<dbReference type="EMBL" id="CP111017">
    <property type="protein sequence ID" value="WAR07885.1"/>
    <property type="molecule type" value="Genomic_DNA"/>
</dbReference>
<sequence>MKGCFAKDATVPVINGAPKFSAGLGYQLKIKQLEEENRYLVTAIADVADGDSVALQKCKSYSYYLKNDADDGTTVLNNVNETTTRYAVFWSSDVDHYTLMLRCFIKEGLPEPRTCKVEDTAISLFVPDTLDNLKWSKVLKDLEETDVEFGNERFEWFFNFNYGKSTCVDV</sequence>
<gene>
    <name evidence="1" type="ORF">MAR_017843</name>
</gene>
<reference evidence="1" key="1">
    <citation type="submission" date="2022-11" db="EMBL/GenBank/DDBJ databases">
        <title>Centuries of genome instability and evolution in soft-shell clam transmissible cancer (bioRxiv).</title>
        <authorList>
            <person name="Hart S.F.M."/>
            <person name="Yonemitsu M.A."/>
            <person name="Giersch R.M."/>
            <person name="Beal B.F."/>
            <person name="Arriagada G."/>
            <person name="Davis B.W."/>
            <person name="Ostrander E.A."/>
            <person name="Goff S.P."/>
            <person name="Metzger M.J."/>
        </authorList>
    </citation>
    <scope>NUCLEOTIDE SEQUENCE</scope>
    <source>
        <strain evidence="1">MELC-2E11</strain>
        <tissue evidence="1">Siphon/mantle</tissue>
    </source>
</reference>
<evidence type="ECO:0000313" key="1">
    <source>
        <dbReference type="EMBL" id="WAR07885.1"/>
    </source>
</evidence>
<keyword evidence="2" id="KW-1185">Reference proteome</keyword>
<proteinExistence type="predicted"/>